<proteinExistence type="predicted"/>
<protein>
    <submittedName>
        <fullName evidence="1">HNH endonuclease</fullName>
    </submittedName>
</protein>
<evidence type="ECO:0000313" key="1">
    <source>
        <dbReference type="EMBL" id="PIT91702.1"/>
    </source>
</evidence>
<dbReference type="GO" id="GO:0004519">
    <property type="term" value="F:endonuclease activity"/>
    <property type="evidence" value="ECO:0007669"/>
    <property type="project" value="UniProtKB-KW"/>
</dbReference>
<dbReference type="EMBL" id="PFBE01000024">
    <property type="protein sequence ID" value="PIT91702.1"/>
    <property type="molecule type" value="Genomic_DNA"/>
</dbReference>
<keyword evidence="1" id="KW-0540">Nuclease</keyword>
<evidence type="ECO:0000313" key="2">
    <source>
        <dbReference type="Proteomes" id="UP000229530"/>
    </source>
</evidence>
<gene>
    <name evidence="1" type="ORF">COU12_01610</name>
</gene>
<sequence>MKKNKKKNDHIQKDLVVEFFRKNPNRDIKHPEVVDWVVATYKKRTGNVFRDPDRAIRQLAQSGFLIKIAKGVYKYDP</sequence>
<accession>A0A2M6WFY4</accession>
<keyword evidence="1" id="KW-0255">Endonuclease</keyword>
<dbReference type="Proteomes" id="UP000229530">
    <property type="component" value="Unassembled WGS sequence"/>
</dbReference>
<reference evidence="2" key="1">
    <citation type="submission" date="2017-09" db="EMBL/GenBank/DDBJ databases">
        <title>Depth-based differentiation of microbial function through sediment-hosted aquifers and enrichment of novel symbionts in the deep terrestrial subsurface.</title>
        <authorList>
            <person name="Probst A.J."/>
            <person name="Ladd B."/>
            <person name="Jarett J.K."/>
            <person name="Geller-Mcgrath D.E."/>
            <person name="Sieber C.M.K."/>
            <person name="Emerson J.B."/>
            <person name="Anantharaman K."/>
            <person name="Thomas B.C."/>
            <person name="Malmstrom R."/>
            <person name="Stieglmeier M."/>
            <person name="Klingl A."/>
            <person name="Woyke T."/>
            <person name="Ryan C.M."/>
            <person name="Banfield J.F."/>
        </authorList>
    </citation>
    <scope>NUCLEOTIDE SEQUENCE [LARGE SCALE GENOMIC DNA]</scope>
</reference>
<feature type="non-terminal residue" evidence="1">
    <location>
        <position position="77"/>
    </location>
</feature>
<name>A0A2M6WFY4_9BACT</name>
<comment type="caution">
    <text evidence="1">The sequence shown here is derived from an EMBL/GenBank/DDBJ whole genome shotgun (WGS) entry which is preliminary data.</text>
</comment>
<organism evidence="1 2">
    <name type="scientific">Candidatus Jorgensenbacteria bacterium CG10_big_fil_rev_8_21_14_0_10_54_38</name>
    <dbReference type="NCBI Taxonomy" id="1974593"/>
    <lineage>
        <taxon>Bacteria</taxon>
        <taxon>Candidatus Joergenseniibacteriota</taxon>
    </lineage>
</organism>
<dbReference type="AlphaFoldDB" id="A0A2M6WFY4"/>
<keyword evidence="1" id="KW-0378">Hydrolase</keyword>